<dbReference type="AlphaFoldDB" id="A0A426YL05"/>
<comment type="caution">
    <text evidence="2">The sequence shown here is derived from an EMBL/GenBank/DDBJ whole genome shotgun (WGS) entry which is preliminary data.</text>
</comment>
<sequence>MSAHVAAQSLPQRELHATDGAPMHDMFGDGTIGSRALVARPVAAEGLERRELATARLALEDTDRRPRLTVGLRRRLPAGERQQQFCIVFLGS</sequence>
<accession>A0A426YL05</accession>
<gene>
    <name evidence="2" type="ORF">B296_00049671</name>
</gene>
<evidence type="ECO:0000256" key="1">
    <source>
        <dbReference type="SAM" id="MobiDB-lite"/>
    </source>
</evidence>
<feature type="region of interest" description="Disordered" evidence="1">
    <location>
        <begin position="1"/>
        <end position="26"/>
    </location>
</feature>
<name>A0A426YL05_ENSVE</name>
<reference evidence="2 3" key="1">
    <citation type="journal article" date="2014" name="Agronomy (Basel)">
        <title>A Draft Genome Sequence for Ensete ventricosum, the Drought-Tolerant Tree Against Hunger.</title>
        <authorList>
            <person name="Harrison J."/>
            <person name="Moore K.A."/>
            <person name="Paszkiewicz K."/>
            <person name="Jones T."/>
            <person name="Grant M."/>
            <person name="Ambacheew D."/>
            <person name="Muzemil S."/>
            <person name="Studholme D.J."/>
        </authorList>
    </citation>
    <scope>NUCLEOTIDE SEQUENCE [LARGE SCALE GENOMIC DNA]</scope>
</reference>
<dbReference type="EMBL" id="AMZH03011661">
    <property type="protein sequence ID" value="RRT52459.1"/>
    <property type="molecule type" value="Genomic_DNA"/>
</dbReference>
<organism evidence="2 3">
    <name type="scientific">Ensete ventricosum</name>
    <name type="common">Abyssinian banana</name>
    <name type="synonym">Musa ensete</name>
    <dbReference type="NCBI Taxonomy" id="4639"/>
    <lineage>
        <taxon>Eukaryota</taxon>
        <taxon>Viridiplantae</taxon>
        <taxon>Streptophyta</taxon>
        <taxon>Embryophyta</taxon>
        <taxon>Tracheophyta</taxon>
        <taxon>Spermatophyta</taxon>
        <taxon>Magnoliopsida</taxon>
        <taxon>Liliopsida</taxon>
        <taxon>Zingiberales</taxon>
        <taxon>Musaceae</taxon>
        <taxon>Ensete</taxon>
    </lineage>
</organism>
<dbReference type="Proteomes" id="UP000287651">
    <property type="component" value="Unassembled WGS sequence"/>
</dbReference>
<evidence type="ECO:0000313" key="3">
    <source>
        <dbReference type="Proteomes" id="UP000287651"/>
    </source>
</evidence>
<protein>
    <submittedName>
        <fullName evidence="2">Uncharacterized protein</fullName>
    </submittedName>
</protein>
<evidence type="ECO:0000313" key="2">
    <source>
        <dbReference type="EMBL" id="RRT52459.1"/>
    </source>
</evidence>
<proteinExistence type="predicted"/>